<evidence type="ECO:0000256" key="2">
    <source>
        <dbReference type="ARBA" id="ARBA00022692"/>
    </source>
</evidence>
<dbReference type="Gene3D" id="1.20.58.340">
    <property type="entry name" value="Magnesium transport protein CorA, transmembrane region"/>
    <property type="match status" value="1"/>
</dbReference>
<dbReference type="EMBL" id="AYSA01000522">
    <property type="protein sequence ID" value="ESZ91262.1"/>
    <property type="molecule type" value="Genomic_DNA"/>
</dbReference>
<dbReference type="Proteomes" id="UP000019487">
    <property type="component" value="Unassembled WGS sequence"/>
</dbReference>
<protein>
    <submittedName>
        <fullName evidence="7">Uncharacterized protein</fullName>
    </submittedName>
</protein>
<keyword evidence="3 6" id="KW-1133">Transmembrane helix</keyword>
<keyword evidence="2 6" id="KW-0812">Transmembrane</keyword>
<feature type="region of interest" description="Disordered" evidence="5">
    <location>
        <begin position="741"/>
        <end position="767"/>
    </location>
</feature>
<proteinExistence type="predicted"/>
<evidence type="ECO:0000256" key="4">
    <source>
        <dbReference type="ARBA" id="ARBA00023136"/>
    </source>
</evidence>
<evidence type="ECO:0000313" key="8">
    <source>
        <dbReference type="Proteomes" id="UP000019487"/>
    </source>
</evidence>
<keyword evidence="4 6" id="KW-0472">Membrane</keyword>
<feature type="compositionally biased region" description="Polar residues" evidence="5">
    <location>
        <begin position="107"/>
        <end position="122"/>
    </location>
</feature>
<dbReference type="InterPro" id="IPR002523">
    <property type="entry name" value="MgTranspt_CorA/ZnTranspt_ZntB"/>
</dbReference>
<feature type="compositionally biased region" description="Acidic residues" evidence="5">
    <location>
        <begin position="153"/>
        <end position="162"/>
    </location>
</feature>
<evidence type="ECO:0000256" key="3">
    <source>
        <dbReference type="ARBA" id="ARBA00022989"/>
    </source>
</evidence>
<feature type="compositionally biased region" description="Polar residues" evidence="5">
    <location>
        <begin position="12"/>
        <end position="26"/>
    </location>
</feature>
<comment type="subcellular location">
    <subcellularLocation>
        <location evidence="1">Membrane</location>
        <topology evidence="1">Multi-pass membrane protein</topology>
    </subcellularLocation>
</comment>
<dbReference type="InterPro" id="IPR045863">
    <property type="entry name" value="CorA_TM1_TM2"/>
</dbReference>
<sequence length="840" mass="95142">MQRNVSRDAYTAIQTDAHTPPRSNEISGFNVSTQWVNGKGWGMKFVGSSHISSFPRILLHNHNKRSPQEMSNIGTEELLKRLDDQHQAYLETFKLVHDALSNSFTNKSTTVSAPQNTGSIRTFTKPRRRSTKDEGDIPAIRPSTLHSSVLSGDSDDSDDDGELYVQTPLKSFQYGAEQLRQHFRTYNFTDAGHVILQTVITKNGRLLDPVLFPEYHRADRSHNSHYSVFDVGKDGAPLSRRDVVKPGTTKIDSAIWQAVKDLNSDPESHRQAVGRITIVREPSPVIFGALHLTLNETFDMDELFNHLTSDEVTSTNIMRRPFSADSRQQKSFVFNFEYWTIVGEECQPMPWQLADKTPSTSKDHIPISRCNSVVALSLSGDPVRKLRNPARRARTDYGYVYDPWAAWHVLNIQCYPDHRHTMDVHDSTKHYVNGPEAFLHTLLSEFKDAEKRFEAIYMKISKLVSPPANFMFDGEIRDKLLFEDEEFTYSRRYFWAYQTLGLLKNGLKAIMDSYEDTFTEDVWEGNHKTLWPMLDPDSHRNKYWQKRMQKLKLDFDKQMVNLYKLYEETDQKMKEIRTLRDQLFSGTSVLESRKSVEMAAVTILQGHNIKLLTMVSIFFLPLTFVTSVYGMTNMTTDQDLTPFGITLATICVPFFVLVGALNTTSGMQFWRVRWYRFLGRFGQQGIHSSSSSSSINKISSLVGDSAQPNPSTSGNPITIANDRPKSLPHSYSISTAQSLAARKELASDPGRPSPPKSPFSPSTTPLSLTMKPILEHPVTIPIKSHTPPSRPKYTSISSIDTITAKTGPRPSLTRSASWWETALKKGKRTIGDKTEGFGGV</sequence>
<dbReference type="GO" id="GO:0016020">
    <property type="term" value="C:membrane"/>
    <property type="evidence" value="ECO:0007669"/>
    <property type="project" value="UniProtKB-SubCell"/>
</dbReference>
<evidence type="ECO:0000256" key="6">
    <source>
        <dbReference type="SAM" id="Phobius"/>
    </source>
</evidence>
<dbReference type="GO" id="GO:0046873">
    <property type="term" value="F:metal ion transmembrane transporter activity"/>
    <property type="evidence" value="ECO:0007669"/>
    <property type="project" value="InterPro"/>
</dbReference>
<gene>
    <name evidence="7" type="ORF">SBOR_8355</name>
</gene>
<organism evidence="7 8">
    <name type="scientific">Sclerotinia borealis (strain F-4128)</name>
    <dbReference type="NCBI Taxonomy" id="1432307"/>
    <lineage>
        <taxon>Eukaryota</taxon>
        <taxon>Fungi</taxon>
        <taxon>Dikarya</taxon>
        <taxon>Ascomycota</taxon>
        <taxon>Pezizomycotina</taxon>
        <taxon>Leotiomycetes</taxon>
        <taxon>Helotiales</taxon>
        <taxon>Sclerotiniaceae</taxon>
        <taxon>Sclerotinia</taxon>
    </lineage>
</organism>
<dbReference type="SUPFAM" id="SSF144083">
    <property type="entry name" value="Magnesium transport protein CorA, transmembrane region"/>
    <property type="match status" value="1"/>
</dbReference>
<feature type="transmembrane region" description="Helical" evidence="6">
    <location>
        <begin position="611"/>
        <end position="631"/>
    </location>
</feature>
<comment type="caution">
    <text evidence="7">The sequence shown here is derived from an EMBL/GenBank/DDBJ whole genome shotgun (WGS) entry which is preliminary data.</text>
</comment>
<feature type="region of interest" description="Disordered" evidence="5">
    <location>
        <begin position="700"/>
        <end position="724"/>
    </location>
</feature>
<feature type="transmembrane region" description="Helical" evidence="6">
    <location>
        <begin position="643"/>
        <end position="663"/>
    </location>
</feature>
<name>W9C3A5_SCLBF</name>
<dbReference type="AlphaFoldDB" id="W9C3A5"/>
<evidence type="ECO:0000256" key="5">
    <source>
        <dbReference type="SAM" id="MobiDB-lite"/>
    </source>
</evidence>
<evidence type="ECO:0000256" key="1">
    <source>
        <dbReference type="ARBA" id="ARBA00004141"/>
    </source>
</evidence>
<feature type="region of interest" description="Disordered" evidence="5">
    <location>
        <begin position="107"/>
        <end position="162"/>
    </location>
</feature>
<feature type="compositionally biased region" description="Polar residues" evidence="5">
    <location>
        <begin position="706"/>
        <end position="718"/>
    </location>
</feature>
<dbReference type="Pfam" id="PF01544">
    <property type="entry name" value="CorA"/>
    <property type="match status" value="1"/>
</dbReference>
<feature type="region of interest" description="Disordered" evidence="5">
    <location>
        <begin position="1"/>
        <end position="26"/>
    </location>
</feature>
<accession>W9C3A5</accession>
<evidence type="ECO:0000313" key="7">
    <source>
        <dbReference type="EMBL" id="ESZ91262.1"/>
    </source>
</evidence>
<reference evidence="7 8" key="1">
    <citation type="journal article" date="2014" name="Genome Announc.">
        <title>Draft genome sequence of Sclerotinia borealis, a psychrophilic plant pathogenic fungus.</title>
        <authorList>
            <person name="Mardanov A.V."/>
            <person name="Beletsky A.V."/>
            <person name="Kadnikov V.V."/>
            <person name="Ignatov A.N."/>
            <person name="Ravin N.V."/>
        </authorList>
    </citation>
    <scope>NUCLEOTIDE SEQUENCE [LARGE SCALE GENOMIC DNA]</scope>
    <source>
        <strain evidence="8">F-4157</strain>
    </source>
</reference>
<keyword evidence="8" id="KW-1185">Reference proteome</keyword>
<dbReference type="OrthoDB" id="426293at2759"/>
<dbReference type="HOGENOM" id="CLU_015492_0_0_1"/>